<keyword evidence="1" id="KW-0732">Signal</keyword>
<proteinExistence type="predicted"/>
<dbReference type="Proteomes" id="UP000612585">
    <property type="component" value="Unassembled WGS sequence"/>
</dbReference>
<feature type="signal peptide" evidence="1">
    <location>
        <begin position="1"/>
        <end position="24"/>
    </location>
</feature>
<organism evidence="2 3">
    <name type="scientific">Virgisporangium aurantiacum</name>
    <dbReference type="NCBI Taxonomy" id="175570"/>
    <lineage>
        <taxon>Bacteria</taxon>
        <taxon>Bacillati</taxon>
        <taxon>Actinomycetota</taxon>
        <taxon>Actinomycetes</taxon>
        <taxon>Micromonosporales</taxon>
        <taxon>Micromonosporaceae</taxon>
        <taxon>Virgisporangium</taxon>
    </lineage>
</organism>
<name>A0A8J3ZI08_9ACTN</name>
<accession>A0A8J3ZI08</accession>
<dbReference type="EMBL" id="BOPG01000118">
    <property type="protein sequence ID" value="GIJ64487.1"/>
    <property type="molecule type" value="Genomic_DNA"/>
</dbReference>
<reference evidence="2" key="1">
    <citation type="submission" date="2021-01" db="EMBL/GenBank/DDBJ databases">
        <title>Whole genome shotgun sequence of Virgisporangium aurantiacum NBRC 16421.</title>
        <authorList>
            <person name="Komaki H."/>
            <person name="Tamura T."/>
        </authorList>
    </citation>
    <scope>NUCLEOTIDE SEQUENCE</scope>
    <source>
        <strain evidence="2">NBRC 16421</strain>
    </source>
</reference>
<protein>
    <submittedName>
        <fullName evidence="2">Uncharacterized protein</fullName>
    </submittedName>
</protein>
<comment type="caution">
    <text evidence="2">The sequence shown here is derived from an EMBL/GenBank/DDBJ whole genome shotgun (WGS) entry which is preliminary data.</text>
</comment>
<feature type="chain" id="PRO_5035324788" evidence="1">
    <location>
        <begin position="25"/>
        <end position="307"/>
    </location>
</feature>
<keyword evidence="3" id="KW-1185">Reference proteome</keyword>
<gene>
    <name evidence="2" type="ORF">Vau01_120030</name>
</gene>
<evidence type="ECO:0000313" key="3">
    <source>
        <dbReference type="Proteomes" id="UP000612585"/>
    </source>
</evidence>
<dbReference type="RefSeq" id="WP_204013175.1">
    <property type="nucleotide sequence ID" value="NZ_BOPG01000118.1"/>
</dbReference>
<sequence>MRRILAGLTLVPLLVVSAAGSVSAATVATHEGETFTGTAAAVLTDSTASGGLFLFQDSAFTVSKRVTLSSAATSLVIRLHGDGNLRYEVYADGTKVGTYTETSTAWVDRTVGGSWAAGSHTFGVKPVNVDSQNLYLDKVTLNNTTTSTEQRMQGYVTGYSYWDNTPPGSSEISHPQLHTVAAGAGTYADPITVAVGHTLSGGNDILDWPAGTRFYVPFVRRYFIVEDTCGDGPTPQNGPCHTGYEPPAVTWIDVWVGGGGQSREASDECMENITDVHLVIKDPASNYRVVAGELTANCTTYDEVPTS</sequence>
<evidence type="ECO:0000313" key="2">
    <source>
        <dbReference type="EMBL" id="GIJ64487.1"/>
    </source>
</evidence>
<dbReference type="AlphaFoldDB" id="A0A8J3ZI08"/>
<dbReference type="Gene3D" id="2.60.60.40">
    <property type="match status" value="1"/>
</dbReference>
<evidence type="ECO:0000256" key="1">
    <source>
        <dbReference type="SAM" id="SignalP"/>
    </source>
</evidence>